<dbReference type="OrthoDB" id="9813917at2"/>
<dbReference type="InterPro" id="IPR000182">
    <property type="entry name" value="GNAT_dom"/>
</dbReference>
<dbReference type="Pfam" id="PF00583">
    <property type="entry name" value="Acetyltransf_1"/>
    <property type="match status" value="1"/>
</dbReference>
<dbReference type="PROSITE" id="PS51186">
    <property type="entry name" value="GNAT"/>
    <property type="match status" value="1"/>
</dbReference>
<evidence type="ECO:0000256" key="1">
    <source>
        <dbReference type="ARBA" id="ARBA00022679"/>
    </source>
</evidence>
<dbReference type="EMBL" id="BBWV01000002">
    <property type="protein sequence ID" value="GAO42974.1"/>
    <property type="molecule type" value="Genomic_DNA"/>
</dbReference>
<evidence type="ECO:0000259" key="2">
    <source>
        <dbReference type="PROSITE" id="PS51186"/>
    </source>
</evidence>
<keyword evidence="4" id="KW-1185">Reference proteome</keyword>
<dbReference type="InterPro" id="IPR050769">
    <property type="entry name" value="NAT_camello-type"/>
</dbReference>
<keyword evidence="1 3" id="KW-0808">Transferase</keyword>
<dbReference type="AlphaFoldDB" id="A0A0E9MZD2"/>
<evidence type="ECO:0000313" key="4">
    <source>
        <dbReference type="Proteomes" id="UP000033121"/>
    </source>
</evidence>
<accession>A0A0E9MZD2</accession>
<dbReference type="RefSeq" id="WP_046368931.1">
    <property type="nucleotide sequence ID" value="NZ_BBWV01000002.1"/>
</dbReference>
<comment type="caution">
    <text evidence="3">The sequence shown here is derived from an EMBL/GenBank/DDBJ whole genome shotgun (WGS) entry which is preliminary data.</text>
</comment>
<organism evidence="3 4">
    <name type="scientific">Flavihumibacter petaseus NBRC 106054</name>
    <dbReference type="NCBI Taxonomy" id="1220578"/>
    <lineage>
        <taxon>Bacteria</taxon>
        <taxon>Pseudomonadati</taxon>
        <taxon>Bacteroidota</taxon>
        <taxon>Chitinophagia</taxon>
        <taxon>Chitinophagales</taxon>
        <taxon>Chitinophagaceae</taxon>
        <taxon>Flavihumibacter</taxon>
    </lineage>
</organism>
<protein>
    <submittedName>
        <fullName evidence="3">Putative acetyltransferase</fullName>
    </submittedName>
</protein>
<dbReference type="Proteomes" id="UP000033121">
    <property type="component" value="Unassembled WGS sequence"/>
</dbReference>
<name>A0A0E9MZD2_9BACT</name>
<feature type="domain" description="N-acetyltransferase" evidence="2">
    <location>
        <begin position="10"/>
        <end position="145"/>
    </location>
</feature>
<sequence>MHPTIPAEQILIEQLPEEAALPMDLLELAEPDVNAIAEYINYCIVLVAKKGEQVVGVLALSPETKERTEIRNIAVLPAFRKKGIARQLLQEACSRASRLGYQVLQVCTSNAGIRQLKVYQQFGFELTDVRWNYYVEHFPEPILEDGILRRHQMVLSRLL</sequence>
<dbReference type="PANTHER" id="PTHR13947:SF37">
    <property type="entry name" value="LD18367P"/>
    <property type="match status" value="1"/>
</dbReference>
<dbReference type="Gene3D" id="3.40.630.30">
    <property type="match status" value="1"/>
</dbReference>
<reference evidence="3 4" key="1">
    <citation type="submission" date="2015-04" db="EMBL/GenBank/DDBJ databases">
        <title>Whole genome shotgun sequence of Flavihumibacter petaseus NBRC 106054.</title>
        <authorList>
            <person name="Miyazawa S."/>
            <person name="Hosoyama A."/>
            <person name="Hashimoto M."/>
            <person name="Noguchi M."/>
            <person name="Tsuchikane K."/>
            <person name="Ohji S."/>
            <person name="Yamazoe A."/>
            <person name="Ichikawa N."/>
            <person name="Kimura A."/>
            <person name="Fujita N."/>
        </authorList>
    </citation>
    <scope>NUCLEOTIDE SEQUENCE [LARGE SCALE GENOMIC DNA]</scope>
    <source>
        <strain evidence="3 4">NBRC 106054</strain>
    </source>
</reference>
<dbReference type="SUPFAM" id="SSF55729">
    <property type="entry name" value="Acyl-CoA N-acyltransferases (Nat)"/>
    <property type="match status" value="1"/>
</dbReference>
<dbReference type="STRING" id="1220578.FPE01S_02_00790"/>
<dbReference type="GO" id="GO:0008080">
    <property type="term" value="F:N-acetyltransferase activity"/>
    <property type="evidence" value="ECO:0007669"/>
    <property type="project" value="InterPro"/>
</dbReference>
<dbReference type="PANTHER" id="PTHR13947">
    <property type="entry name" value="GNAT FAMILY N-ACETYLTRANSFERASE"/>
    <property type="match status" value="1"/>
</dbReference>
<gene>
    <name evidence="3" type="ORF">FPE01S_02_00790</name>
</gene>
<proteinExistence type="predicted"/>
<dbReference type="CDD" id="cd04301">
    <property type="entry name" value="NAT_SF"/>
    <property type="match status" value="1"/>
</dbReference>
<evidence type="ECO:0000313" key="3">
    <source>
        <dbReference type="EMBL" id="GAO42974.1"/>
    </source>
</evidence>
<dbReference type="InterPro" id="IPR016181">
    <property type="entry name" value="Acyl_CoA_acyltransferase"/>
</dbReference>